<dbReference type="SMART" id="SM00388">
    <property type="entry name" value="HisKA"/>
    <property type="match status" value="1"/>
</dbReference>
<feature type="domain" description="Histidine kinase" evidence="13">
    <location>
        <begin position="260"/>
        <end position="476"/>
    </location>
</feature>
<evidence type="ECO:0000256" key="11">
    <source>
        <dbReference type="ARBA" id="ARBA00023012"/>
    </source>
</evidence>
<dbReference type="GO" id="GO:0005524">
    <property type="term" value="F:ATP binding"/>
    <property type="evidence" value="ECO:0007669"/>
    <property type="project" value="UniProtKB-KW"/>
</dbReference>
<dbReference type="PROSITE" id="PS51257">
    <property type="entry name" value="PROKAR_LIPOPROTEIN"/>
    <property type="match status" value="1"/>
</dbReference>
<dbReference type="EMBL" id="JAMGBA010000001">
    <property type="protein sequence ID" value="MCL6698357.1"/>
    <property type="molecule type" value="Genomic_DNA"/>
</dbReference>
<dbReference type="InterPro" id="IPR038318">
    <property type="entry name" value="KdpD_sf"/>
</dbReference>
<keyword evidence="8" id="KW-0418">Kinase</keyword>
<organism evidence="14 15">
    <name type="scientific">Sphingomonas caseinilyticus</name>
    <dbReference type="NCBI Taxonomy" id="2908205"/>
    <lineage>
        <taxon>Bacteria</taxon>
        <taxon>Pseudomonadati</taxon>
        <taxon>Pseudomonadota</taxon>
        <taxon>Alphaproteobacteria</taxon>
        <taxon>Sphingomonadales</taxon>
        <taxon>Sphingomonadaceae</taxon>
        <taxon>Sphingomonas</taxon>
    </lineage>
</organism>
<dbReference type="Gene3D" id="1.20.120.620">
    <property type="entry name" value="Backbone structure of the membrane domain of e. Coli histidine kinase receptor kdpd"/>
    <property type="match status" value="1"/>
</dbReference>
<evidence type="ECO:0000313" key="15">
    <source>
        <dbReference type="Proteomes" id="UP001203410"/>
    </source>
</evidence>
<evidence type="ECO:0000256" key="1">
    <source>
        <dbReference type="ARBA" id="ARBA00000085"/>
    </source>
</evidence>
<evidence type="ECO:0000256" key="5">
    <source>
        <dbReference type="ARBA" id="ARBA00022679"/>
    </source>
</evidence>
<comment type="catalytic activity">
    <reaction evidence="1">
        <text>ATP + protein L-histidine = ADP + protein N-phospho-L-histidine.</text>
        <dbReference type="EC" id="2.7.13.3"/>
    </reaction>
</comment>
<dbReference type="InterPro" id="IPR052023">
    <property type="entry name" value="Histidine_kinase_KdpD"/>
</dbReference>
<evidence type="ECO:0000259" key="13">
    <source>
        <dbReference type="PROSITE" id="PS50109"/>
    </source>
</evidence>
<proteinExistence type="predicted"/>
<evidence type="ECO:0000256" key="10">
    <source>
        <dbReference type="ARBA" id="ARBA00022989"/>
    </source>
</evidence>
<accession>A0ABT0RTK9</accession>
<dbReference type="SUPFAM" id="SSF47384">
    <property type="entry name" value="Homodimeric domain of signal transducing histidine kinase"/>
    <property type="match status" value="1"/>
</dbReference>
<dbReference type="Proteomes" id="UP001203410">
    <property type="component" value="Unassembled WGS sequence"/>
</dbReference>
<keyword evidence="12" id="KW-0472">Membrane</keyword>
<evidence type="ECO:0000256" key="12">
    <source>
        <dbReference type="ARBA" id="ARBA00023136"/>
    </source>
</evidence>
<dbReference type="Pfam" id="PF13493">
    <property type="entry name" value="DUF4118"/>
    <property type="match status" value="1"/>
</dbReference>
<evidence type="ECO:0000256" key="2">
    <source>
        <dbReference type="ARBA" id="ARBA00004141"/>
    </source>
</evidence>
<keyword evidence="4" id="KW-0597">Phosphoprotein</keyword>
<keyword evidence="5" id="KW-0808">Transferase</keyword>
<evidence type="ECO:0000256" key="6">
    <source>
        <dbReference type="ARBA" id="ARBA00022692"/>
    </source>
</evidence>
<gene>
    <name evidence="14" type="ORF">LZ496_06120</name>
</gene>
<dbReference type="CDD" id="cd00082">
    <property type="entry name" value="HisKA"/>
    <property type="match status" value="1"/>
</dbReference>
<comment type="caution">
    <text evidence="14">The sequence shown here is derived from an EMBL/GenBank/DDBJ whole genome shotgun (WGS) entry which is preliminary data.</text>
</comment>
<evidence type="ECO:0000256" key="4">
    <source>
        <dbReference type="ARBA" id="ARBA00022553"/>
    </source>
</evidence>
<dbReference type="InterPro" id="IPR004358">
    <property type="entry name" value="Sig_transdc_His_kin-like_C"/>
</dbReference>
<keyword evidence="11" id="KW-0902">Two-component regulatory system</keyword>
<dbReference type="Gene3D" id="3.30.565.10">
    <property type="entry name" value="Histidine kinase-like ATPase, C-terminal domain"/>
    <property type="match status" value="1"/>
</dbReference>
<dbReference type="PROSITE" id="PS50109">
    <property type="entry name" value="HIS_KIN"/>
    <property type="match status" value="1"/>
</dbReference>
<evidence type="ECO:0000256" key="7">
    <source>
        <dbReference type="ARBA" id="ARBA00022741"/>
    </source>
</evidence>
<dbReference type="Pfam" id="PF00512">
    <property type="entry name" value="HisKA"/>
    <property type="match status" value="1"/>
</dbReference>
<dbReference type="InterPro" id="IPR003661">
    <property type="entry name" value="HisK_dim/P_dom"/>
</dbReference>
<keyword evidence="7" id="KW-0547">Nucleotide-binding</keyword>
<evidence type="ECO:0000313" key="14">
    <source>
        <dbReference type="EMBL" id="MCL6698357.1"/>
    </source>
</evidence>
<keyword evidence="15" id="KW-1185">Reference proteome</keyword>
<dbReference type="Gene3D" id="1.10.287.130">
    <property type="match status" value="1"/>
</dbReference>
<evidence type="ECO:0000256" key="3">
    <source>
        <dbReference type="ARBA" id="ARBA00012438"/>
    </source>
</evidence>
<evidence type="ECO:0000256" key="8">
    <source>
        <dbReference type="ARBA" id="ARBA00022777"/>
    </source>
</evidence>
<keyword evidence="6" id="KW-0812">Transmembrane</keyword>
<protein>
    <recommendedName>
        <fullName evidence="3">histidine kinase</fullName>
        <ecNumber evidence="3">2.7.13.3</ecNumber>
    </recommendedName>
</protein>
<dbReference type="InterPro" id="IPR036097">
    <property type="entry name" value="HisK_dim/P_sf"/>
</dbReference>
<dbReference type="EC" id="2.7.13.3" evidence="3"/>
<dbReference type="SMART" id="SM00387">
    <property type="entry name" value="HATPase_c"/>
    <property type="match status" value="1"/>
</dbReference>
<evidence type="ECO:0000256" key="9">
    <source>
        <dbReference type="ARBA" id="ARBA00022840"/>
    </source>
</evidence>
<reference evidence="14 15" key="1">
    <citation type="submission" date="2022-05" db="EMBL/GenBank/DDBJ databases">
        <authorList>
            <person name="Jo J.-H."/>
            <person name="Im W.-T."/>
        </authorList>
    </citation>
    <scope>NUCLEOTIDE SEQUENCE [LARGE SCALE GENOMIC DNA]</scope>
    <source>
        <strain evidence="14 15">NSE70-1</strain>
    </source>
</reference>
<dbReference type="InterPro" id="IPR003594">
    <property type="entry name" value="HATPase_dom"/>
</dbReference>
<keyword evidence="10" id="KW-1133">Transmembrane helix</keyword>
<dbReference type="RefSeq" id="WP_249903698.1">
    <property type="nucleotide sequence ID" value="NZ_JAMGBA010000001.1"/>
</dbReference>
<name>A0ABT0RTK9_9SPHN</name>
<sequence>MNSPLKPSRAVAAVLLGTALISLACLTAYLTHPWIGNIAATLMLVIGVLIVGAGQGMLAGLIAAAVAFFFFNFFMAEPVLSLTLSSSDDIAPLVAFNVTALIAGALSGKLRDRAAAAERATGWANLLLEAGNEVQAAIDRQQIEDRLRDKALTRLGLSLDFFLPTPSGRMPDEAPDAVHDAWKAMADCSSGASMALVMHGISGPIGVLVTEGPWASYKEFLGSYANLAAIALERAVFSERMREVRALERSEELKSALLSSVSHDFRTPLSAISASASSLREFEQQISAEQRDFFLATILVECNRLNNYTANLLEISKLESGSTPPVQILDVNDVVFAVVGQPYIRSADRVIEINVPVGVLVRANAMLFELALSNIVTNSIDFSGPGSRIIISAERIDSQIILEVKDEGSGIPAEDLTRVFDKFHRTTSAGGKSGGSGLGLAIARGFVVATGGSIWADSPGIGEKGATIGMNIPAVDLDPVDE</sequence>
<comment type="subcellular location">
    <subcellularLocation>
        <location evidence="2">Membrane</location>
        <topology evidence="2">Multi-pass membrane protein</topology>
    </subcellularLocation>
</comment>
<dbReference type="InterPro" id="IPR036890">
    <property type="entry name" value="HATPase_C_sf"/>
</dbReference>
<dbReference type="InterPro" id="IPR025201">
    <property type="entry name" value="KdpD_TM"/>
</dbReference>
<keyword evidence="9 14" id="KW-0067">ATP-binding</keyword>
<dbReference type="SUPFAM" id="SSF55874">
    <property type="entry name" value="ATPase domain of HSP90 chaperone/DNA topoisomerase II/histidine kinase"/>
    <property type="match status" value="1"/>
</dbReference>
<dbReference type="PANTHER" id="PTHR45569">
    <property type="entry name" value="SENSOR PROTEIN KDPD"/>
    <property type="match status" value="1"/>
</dbReference>
<dbReference type="PANTHER" id="PTHR45569:SF1">
    <property type="entry name" value="SENSOR PROTEIN KDPD"/>
    <property type="match status" value="1"/>
</dbReference>
<dbReference type="InterPro" id="IPR005467">
    <property type="entry name" value="His_kinase_dom"/>
</dbReference>
<dbReference type="Pfam" id="PF02518">
    <property type="entry name" value="HATPase_c"/>
    <property type="match status" value="1"/>
</dbReference>
<dbReference type="PRINTS" id="PR00344">
    <property type="entry name" value="BCTRLSENSOR"/>
</dbReference>